<proteinExistence type="predicted"/>
<evidence type="ECO:0000313" key="2">
    <source>
        <dbReference type="EMBL" id="RQO92790.1"/>
    </source>
</evidence>
<name>A0A3N7FDS8_POPTR</name>
<feature type="compositionally biased region" description="Polar residues" evidence="1">
    <location>
        <begin position="7"/>
        <end position="20"/>
    </location>
</feature>
<reference evidence="2 3" key="1">
    <citation type="journal article" date="2006" name="Science">
        <title>The genome of black cottonwood, Populus trichocarpa (Torr. &amp; Gray).</title>
        <authorList>
            <person name="Tuskan G.A."/>
            <person name="Difazio S."/>
            <person name="Jansson S."/>
            <person name="Bohlmann J."/>
            <person name="Grigoriev I."/>
            <person name="Hellsten U."/>
            <person name="Putnam N."/>
            <person name="Ralph S."/>
            <person name="Rombauts S."/>
            <person name="Salamov A."/>
            <person name="Schein J."/>
            <person name="Sterck L."/>
            <person name="Aerts A."/>
            <person name="Bhalerao R.R."/>
            <person name="Bhalerao R.P."/>
            <person name="Blaudez D."/>
            <person name="Boerjan W."/>
            <person name="Brun A."/>
            <person name="Brunner A."/>
            <person name="Busov V."/>
            <person name="Campbell M."/>
            <person name="Carlson J."/>
            <person name="Chalot M."/>
            <person name="Chapman J."/>
            <person name="Chen G.L."/>
            <person name="Cooper D."/>
            <person name="Coutinho P.M."/>
            <person name="Couturier J."/>
            <person name="Covert S."/>
            <person name="Cronk Q."/>
            <person name="Cunningham R."/>
            <person name="Davis J."/>
            <person name="Degroeve S."/>
            <person name="Dejardin A."/>
            <person name="Depamphilis C."/>
            <person name="Detter J."/>
            <person name="Dirks B."/>
            <person name="Dubchak I."/>
            <person name="Duplessis S."/>
            <person name="Ehlting J."/>
            <person name="Ellis B."/>
            <person name="Gendler K."/>
            <person name="Goodstein D."/>
            <person name="Gribskov M."/>
            <person name="Grimwood J."/>
            <person name="Groover A."/>
            <person name="Gunter L."/>
            <person name="Hamberger B."/>
            <person name="Heinze B."/>
            <person name="Helariutta Y."/>
            <person name="Henrissat B."/>
            <person name="Holligan D."/>
            <person name="Holt R."/>
            <person name="Huang W."/>
            <person name="Islam-Faridi N."/>
            <person name="Jones S."/>
            <person name="Jones-Rhoades M."/>
            <person name="Jorgensen R."/>
            <person name="Joshi C."/>
            <person name="Kangasjarvi J."/>
            <person name="Karlsson J."/>
            <person name="Kelleher C."/>
            <person name="Kirkpatrick R."/>
            <person name="Kirst M."/>
            <person name="Kohler A."/>
            <person name="Kalluri U."/>
            <person name="Larimer F."/>
            <person name="Leebens-Mack J."/>
            <person name="Leple J.C."/>
            <person name="Locascio P."/>
            <person name="Lou Y."/>
            <person name="Lucas S."/>
            <person name="Martin F."/>
            <person name="Montanini B."/>
            <person name="Napoli C."/>
            <person name="Nelson D.R."/>
            <person name="Nelson C."/>
            <person name="Nieminen K."/>
            <person name="Nilsson O."/>
            <person name="Pereda V."/>
            <person name="Peter G."/>
            <person name="Philippe R."/>
            <person name="Pilate G."/>
            <person name="Poliakov A."/>
            <person name="Razumovskaya J."/>
            <person name="Richardson P."/>
            <person name="Rinaldi C."/>
            <person name="Ritland K."/>
            <person name="Rouze P."/>
            <person name="Ryaboy D."/>
            <person name="Schmutz J."/>
            <person name="Schrader J."/>
            <person name="Segerman B."/>
            <person name="Shin H."/>
            <person name="Siddiqui A."/>
            <person name="Sterky F."/>
            <person name="Terry A."/>
            <person name="Tsai C.J."/>
            <person name="Uberbacher E."/>
            <person name="Unneberg P."/>
            <person name="Vahala J."/>
            <person name="Wall K."/>
            <person name="Wessler S."/>
            <person name="Yang G."/>
            <person name="Yin T."/>
            <person name="Douglas C."/>
            <person name="Marra M."/>
            <person name="Sandberg G."/>
            <person name="Van de Peer Y."/>
            <person name="Rokhsar D."/>
        </authorList>
    </citation>
    <scope>NUCLEOTIDE SEQUENCE [LARGE SCALE GENOMIC DNA]</scope>
    <source>
        <strain evidence="3">cv. Nisqually</strain>
    </source>
</reference>
<dbReference type="EMBL" id="CM009296">
    <property type="protein sequence ID" value="RQO92790.1"/>
    <property type="molecule type" value="Genomic_DNA"/>
</dbReference>
<dbReference type="AlphaFoldDB" id="A0A3N7FDS8"/>
<accession>A0A3N7FDS8</accession>
<evidence type="ECO:0000313" key="3">
    <source>
        <dbReference type="Proteomes" id="UP000006729"/>
    </source>
</evidence>
<organism evidence="2 3">
    <name type="scientific">Populus trichocarpa</name>
    <name type="common">Western balsam poplar</name>
    <name type="synonym">Populus balsamifera subsp. trichocarpa</name>
    <dbReference type="NCBI Taxonomy" id="3694"/>
    <lineage>
        <taxon>Eukaryota</taxon>
        <taxon>Viridiplantae</taxon>
        <taxon>Streptophyta</taxon>
        <taxon>Embryophyta</taxon>
        <taxon>Tracheophyta</taxon>
        <taxon>Spermatophyta</taxon>
        <taxon>Magnoliopsida</taxon>
        <taxon>eudicotyledons</taxon>
        <taxon>Gunneridae</taxon>
        <taxon>Pentapetalae</taxon>
        <taxon>rosids</taxon>
        <taxon>fabids</taxon>
        <taxon>Malpighiales</taxon>
        <taxon>Salicaceae</taxon>
        <taxon>Saliceae</taxon>
        <taxon>Populus</taxon>
    </lineage>
</organism>
<dbReference type="Proteomes" id="UP000006729">
    <property type="component" value="Chromosome 7"/>
</dbReference>
<gene>
    <name evidence="2" type="ORF">POPTR_007G101850</name>
</gene>
<dbReference type="InParanoid" id="A0A3N7FDS8"/>
<sequence length="31" mass="3420">MPPRKQPPNSGLNRPLTSPRSKAKRGSALYN</sequence>
<evidence type="ECO:0000256" key="1">
    <source>
        <dbReference type="SAM" id="MobiDB-lite"/>
    </source>
</evidence>
<protein>
    <submittedName>
        <fullName evidence="2">Uncharacterized protein</fullName>
    </submittedName>
</protein>
<feature type="region of interest" description="Disordered" evidence="1">
    <location>
        <begin position="1"/>
        <end position="31"/>
    </location>
</feature>
<keyword evidence="3" id="KW-1185">Reference proteome</keyword>